<dbReference type="InterPro" id="IPR002110">
    <property type="entry name" value="Ankyrin_rpt"/>
</dbReference>
<evidence type="ECO:0000256" key="2">
    <source>
        <dbReference type="ARBA" id="ARBA00023043"/>
    </source>
</evidence>
<accession>A0ABN8NCM2</accession>
<dbReference type="PANTHER" id="PTHR24201">
    <property type="entry name" value="ANK_REP_REGION DOMAIN-CONTAINING PROTEIN"/>
    <property type="match status" value="1"/>
</dbReference>
<evidence type="ECO:0000313" key="5">
    <source>
        <dbReference type="Proteomes" id="UP001159427"/>
    </source>
</evidence>
<comment type="caution">
    <text evidence="4">The sequence shown here is derived from an EMBL/GenBank/DDBJ whole genome shotgun (WGS) entry which is preliminary data.</text>
</comment>
<reference evidence="4 5" key="1">
    <citation type="submission" date="2022-05" db="EMBL/GenBank/DDBJ databases">
        <authorList>
            <consortium name="Genoscope - CEA"/>
            <person name="William W."/>
        </authorList>
    </citation>
    <scope>NUCLEOTIDE SEQUENCE [LARGE SCALE GENOMIC DNA]</scope>
</reference>
<protein>
    <recommendedName>
        <fullName evidence="6">Ankyrin repeat domain-containing protein 10</fullName>
    </recommendedName>
</protein>
<evidence type="ECO:0000256" key="3">
    <source>
        <dbReference type="PROSITE-ProRule" id="PRU00023"/>
    </source>
</evidence>
<sequence>MGSECGFQTKQQLNECILRCAWSEHPLPPVHRACRDGDMLSLTYLTVQGDRLAVFRSLNEQDHYLKWTPAHWAAFFGKVDCLKRLVECGSNIDVCEGRFEQTPAHLAAFAGHANVLHWLLQNGAVAEKVDSFGETTVHKAARGGNVECLRLLQAFVTTFSTFNLYRQTPCDLASSLGFEQCAQLLRSQSHESVSNQRKCKRLLDDGDYTVQAKRSRNGNKLHFKYFLGTVQYLDHVEIHSSSAISHDFYITNGTSQQTSRAEDTLYQNGHVHNCTRNNSSSTQKSHDVEMNCDEVQESANKTYPGNHYLNQPVRCLNLCG</sequence>
<organism evidence="4 5">
    <name type="scientific">Porites evermanni</name>
    <dbReference type="NCBI Taxonomy" id="104178"/>
    <lineage>
        <taxon>Eukaryota</taxon>
        <taxon>Metazoa</taxon>
        <taxon>Cnidaria</taxon>
        <taxon>Anthozoa</taxon>
        <taxon>Hexacorallia</taxon>
        <taxon>Scleractinia</taxon>
        <taxon>Fungiina</taxon>
        <taxon>Poritidae</taxon>
        <taxon>Porites</taxon>
    </lineage>
</organism>
<feature type="repeat" description="ANK" evidence="3">
    <location>
        <begin position="99"/>
        <end position="131"/>
    </location>
</feature>
<gene>
    <name evidence="4" type="ORF">PEVE_00041144</name>
</gene>
<proteinExistence type="predicted"/>
<dbReference type="EMBL" id="CALNXI010000774">
    <property type="protein sequence ID" value="CAH3045907.1"/>
    <property type="molecule type" value="Genomic_DNA"/>
</dbReference>
<dbReference type="PROSITE" id="PS50297">
    <property type="entry name" value="ANK_REP_REGION"/>
    <property type="match status" value="1"/>
</dbReference>
<dbReference type="PANTHER" id="PTHR24201:SF17">
    <property type="entry name" value="ANKYRIN REPEAT DOMAIN-CONTAINING PROTEIN 10-LIKE ISOFORM X1"/>
    <property type="match status" value="1"/>
</dbReference>
<name>A0ABN8NCM2_9CNID</name>
<evidence type="ECO:0000313" key="4">
    <source>
        <dbReference type="EMBL" id="CAH3045907.1"/>
    </source>
</evidence>
<dbReference type="InterPro" id="IPR036770">
    <property type="entry name" value="Ankyrin_rpt-contain_sf"/>
</dbReference>
<evidence type="ECO:0008006" key="6">
    <source>
        <dbReference type="Google" id="ProtNLM"/>
    </source>
</evidence>
<dbReference type="InterPro" id="IPR050776">
    <property type="entry name" value="Ank_Repeat/CDKN_Inhibitor"/>
</dbReference>
<dbReference type="PROSITE" id="PS50088">
    <property type="entry name" value="ANK_REPEAT"/>
    <property type="match status" value="2"/>
</dbReference>
<keyword evidence="5" id="KW-1185">Reference proteome</keyword>
<keyword evidence="1" id="KW-0677">Repeat</keyword>
<feature type="repeat" description="ANK" evidence="3">
    <location>
        <begin position="65"/>
        <end position="97"/>
    </location>
</feature>
<dbReference type="SMART" id="SM00248">
    <property type="entry name" value="ANK"/>
    <property type="match status" value="4"/>
</dbReference>
<dbReference type="Proteomes" id="UP001159427">
    <property type="component" value="Unassembled WGS sequence"/>
</dbReference>
<feature type="non-terminal residue" evidence="4">
    <location>
        <position position="320"/>
    </location>
</feature>
<dbReference type="SUPFAM" id="SSF48403">
    <property type="entry name" value="Ankyrin repeat"/>
    <property type="match status" value="1"/>
</dbReference>
<keyword evidence="2 3" id="KW-0040">ANK repeat</keyword>
<evidence type="ECO:0000256" key="1">
    <source>
        <dbReference type="ARBA" id="ARBA00022737"/>
    </source>
</evidence>
<dbReference type="Gene3D" id="1.25.40.20">
    <property type="entry name" value="Ankyrin repeat-containing domain"/>
    <property type="match status" value="1"/>
</dbReference>
<dbReference type="Pfam" id="PF12796">
    <property type="entry name" value="Ank_2"/>
    <property type="match status" value="1"/>
</dbReference>